<feature type="compositionally biased region" description="Polar residues" evidence="1">
    <location>
        <begin position="1"/>
        <end position="13"/>
    </location>
</feature>
<feature type="non-terminal residue" evidence="3">
    <location>
        <position position="1"/>
    </location>
</feature>
<dbReference type="GO" id="GO:0000165">
    <property type="term" value="P:MAPK cascade"/>
    <property type="evidence" value="ECO:0007669"/>
    <property type="project" value="InterPro"/>
</dbReference>
<protein>
    <recommendedName>
        <fullName evidence="2">Mitogen-activated protein kinase kinase kinase N-terminal domain-containing protein</fullName>
    </recommendedName>
</protein>
<evidence type="ECO:0000256" key="1">
    <source>
        <dbReference type="SAM" id="MobiDB-lite"/>
    </source>
</evidence>
<evidence type="ECO:0000313" key="4">
    <source>
        <dbReference type="Proteomes" id="UP000681720"/>
    </source>
</evidence>
<dbReference type="EMBL" id="CAJOBJ010351381">
    <property type="protein sequence ID" value="CAF5208683.1"/>
    <property type="molecule type" value="Genomic_DNA"/>
</dbReference>
<dbReference type="AlphaFoldDB" id="A0A8S3J171"/>
<organism evidence="3 4">
    <name type="scientific">Rotaria magnacalcarata</name>
    <dbReference type="NCBI Taxonomy" id="392030"/>
    <lineage>
        <taxon>Eukaryota</taxon>
        <taxon>Metazoa</taxon>
        <taxon>Spiralia</taxon>
        <taxon>Gnathifera</taxon>
        <taxon>Rotifera</taxon>
        <taxon>Eurotatoria</taxon>
        <taxon>Bdelloidea</taxon>
        <taxon>Philodinida</taxon>
        <taxon>Philodinidae</taxon>
        <taxon>Rotaria</taxon>
    </lineage>
</organism>
<dbReference type="Proteomes" id="UP000681720">
    <property type="component" value="Unassembled WGS sequence"/>
</dbReference>
<accession>A0A8S3J171</accession>
<feature type="domain" description="Mitogen-activated protein kinase kinase kinase N-terminal" evidence="2">
    <location>
        <begin position="66"/>
        <end position="178"/>
    </location>
</feature>
<sequence>SGNKSESKINITSDDTEDKLIDTDNPVEEDTTTNLNIGELTIEQWLFSVLKSCPTIKTVCSYTEDILKQNWLELHQQLGLPSLLPLYFFIINVLLDVMNECLILYHKPYMNNATVEIDSLCRQQLVREAKLVLRDALATRLYSVRMMEQFVSHRQIVDELMEFDENTLKIYTHYKQFLSTVCINRSFGGHDDDMMIMNNETNTDLYYYV</sequence>
<evidence type="ECO:0000313" key="3">
    <source>
        <dbReference type="EMBL" id="CAF5208683.1"/>
    </source>
</evidence>
<dbReference type="InterPro" id="IPR045801">
    <property type="entry name" value="MEKK4_N"/>
</dbReference>
<comment type="caution">
    <text evidence="3">The sequence shown here is derived from an EMBL/GenBank/DDBJ whole genome shotgun (WGS) entry which is preliminary data.</text>
</comment>
<evidence type="ECO:0000259" key="2">
    <source>
        <dbReference type="Pfam" id="PF19431"/>
    </source>
</evidence>
<proteinExistence type="predicted"/>
<gene>
    <name evidence="3" type="ORF">GIL414_LOCUS79038</name>
</gene>
<feature type="non-terminal residue" evidence="3">
    <location>
        <position position="209"/>
    </location>
</feature>
<dbReference type="Pfam" id="PF19431">
    <property type="entry name" value="MEKK4_N"/>
    <property type="match status" value="1"/>
</dbReference>
<feature type="region of interest" description="Disordered" evidence="1">
    <location>
        <begin position="1"/>
        <end position="27"/>
    </location>
</feature>
<reference evidence="3" key="1">
    <citation type="submission" date="2021-02" db="EMBL/GenBank/DDBJ databases">
        <authorList>
            <person name="Nowell W R."/>
        </authorList>
    </citation>
    <scope>NUCLEOTIDE SEQUENCE</scope>
</reference>
<name>A0A8S3J171_9BILA</name>